<dbReference type="RefSeq" id="WP_171590969.1">
    <property type="nucleotide sequence ID" value="NZ_CP053538.1"/>
</dbReference>
<organism evidence="2 3">
    <name type="scientific">Hymenobacter taeanensis</name>
    <dbReference type="NCBI Taxonomy" id="2735321"/>
    <lineage>
        <taxon>Bacteria</taxon>
        <taxon>Pseudomonadati</taxon>
        <taxon>Bacteroidota</taxon>
        <taxon>Cytophagia</taxon>
        <taxon>Cytophagales</taxon>
        <taxon>Hymenobacteraceae</taxon>
        <taxon>Hymenobacter</taxon>
    </lineage>
</organism>
<dbReference type="Proteomes" id="UP000501623">
    <property type="component" value="Chromosome"/>
</dbReference>
<evidence type="ECO:0008006" key="4">
    <source>
        <dbReference type="Google" id="ProtNLM"/>
    </source>
</evidence>
<feature type="signal peptide" evidence="1">
    <location>
        <begin position="1"/>
        <end position="19"/>
    </location>
</feature>
<keyword evidence="1" id="KW-0732">Signal</keyword>
<gene>
    <name evidence="2" type="ORF">HMJ29_07925</name>
</gene>
<evidence type="ECO:0000256" key="1">
    <source>
        <dbReference type="SAM" id="SignalP"/>
    </source>
</evidence>
<proteinExistence type="predicted"/>
<reference evidence="2 3" key="1">
    <citation type="submission" date="2020-05" db="EMBL/GenBank/DDBJ databases">
        <title>Complete genome sequence of Hymenobacter sp. TS19 in Coasted Sand Dune.</title>
        <authorList>
            <person name="Lee J.-H."/>
            <person name="Jung J.-H."/>
            <person name="Jeong S."/>
            <person name="Zhao L."/>
            <person name="Kim M.-K."/>
            <person name="Seo H.-S."/>
            <person name="Lim S."/>
        </authorList>
    </citation>
    <scope>NUCLEOTIDE SEQUENCE [LARGE SCALE GENOMIC DNA]</scope>
    <source>
        <strain evidence="2 3">TS19</strain>
    </source>
</reference>
<evidence type="ECO:0000313" key="3">
    <source>
        <dbReference type="Proteomes" id="UP000501623"/>
    </source>
</evidence>
<dbReference type="EMBL" id="CP053538">
    <property type="protein sequence ID" value="QJX46865.1"/>
    <property type="molecule type" value="Genomic_DNA"/>
</dbReference>
<evidence type="ECO:0000313" key="2">
    <source>
        <dbReference type="EMBL" id="QJX46865.1"/>
    </source>
</evidence>
<sequence>MKKLAFSLLPVGLAFNATAQISAGKLLLSGGVNYSTSKSDRQLPSSKEILSYHSYQVTPAVGFFVADNLAVGLTGEHGRDKQSSYEEVQATKRSEYSTTRTFTSIAPFVRYYYMLGEKIGLYGQLEAGYTKSNGEYLATSVANPPYSSTSTSKGGYGAFTPALVYFPIEKLAIQLTVGSVRYAKTKGRTTNEMGTETESGRYSLLSTNFGLSYVNVGLALHLGGS</sequence>
<name>A0A6M6BII3_9BACT</name>
<accession>A0A6M6BII3</accession>
<dbReference type="KEGG" id="hts:HMJ29_07925"/>
<protein>
    <recommendedName>
        <fullName evidence="4">Outer membrane beta-barrel protein</fullName>
    </recommendedName>
</protein>
<dbReference type="AlphaFoldDB" id="A0A6M6BII3"/>
<feature type="chain" id="PRO_5026792496" description="Outer membrane beta-barrel protein" evidence="1">
    <location>
        <begin position="20"/>
        <end position="225"/>
    </location>
</feature>
<keyword evidence="3" id="KW-1185">Reference proteome</keyword>